<feature type="transmembrane region" description="Helical" evidence="5">
    <location>
        <begin position="172"/>
        <end position="189"/>
    </location>
</feature>
<dbReference type="SUPFAM" id="SSF54292">
    <property type="entry name" value="2Fe-2S ferredoxin-like"/>
    <property type="match status" value="1"/>
</dbReference>
<keyword evidence="9" id="KW-1185">Reference proteome</keyword>
<dbReference type="InterPro" id="IPR034804">
    <property type="entry name" value="SQR/QFR_C/D"/>
</dbReference>
<evidence type="ECO:0000256" key="2">
    <source>
        <dbReference type="ARBA" id="ARBA00022475"/>
    </source>
</evidence>
<dbReference type="InterPro" id="IPR001054">
    <property type="entry name" value="A/G_cyclase"/>
</dbReference>
<evidence type="ECO:0000259" key="6">
    <source>
        <dbReference type="PROSITE" id="PS50125"/>
    </source>
</evidence>
<dbReference type="PANTHER" id="PTHR43081">
    <property type="entry name" value="ADENYLATE CYCLASE, TERMINAL-DIFFERENTIATION SPECIFIC-RELATED"/>
    <property type="match status" value="1"/>
</dbReference>
<keyword evidence="8" id="KW-0456">Lyase</keyword>
<dbReference type="EMBL" id="JAUTBL010000002">
    <property type="protein sequence ID" value="MDQ1187190.1"/>
    <property type="molecule type" value="Genomic_DNA"/>
</dbReference>
<dbReference type="InterPro" id="IPR050697">
    <property type="entry name" value="Adenylyl/Guanylyl_Cyclase_3/4"/>
</dbReference>
<keyword evidence="3 5" id="KW-0472">Membrane</keyword>
<organism evidence="8 9">
    <name type="scientific">Agrobacterium larrymoorei</name>
    <dbReference type="NCBI Taxonomy" id="160699"/>
    <lineage>
        <taxon>Bacteria</taxon>
        <taxon>Pseudomonadati</taxon>
        <taxon>Pseudomonadota</taxon>
        <taxon>Alphaproteobacteria</taxon>
        <taxon>Hyphomicrobiales</taxon>
        <taxon>Rhizobiaceae</taxon>
        <taxon>Rhizobium/Agrobacterium group</taxon>
        <taxon>Agrobacterium</taxon>
    </lineage>
</organism>
<evidence type="ECO:0000256" key="4">
    <source>
        <dbReference type="SAM" id="MobiDB-lite"/>
    </source>
</evidence>
<evidence type="ECO:0000313" key="8">
    <source>
        <dbReference type="EMBL" id="MDQ1187190.1"/>
    </source>
</evidence>
<dbReference type="InterPro" id="IPR012675">
    <property type="entry name" value="Beta-grasp_dom_sf"/>
</dbReference>
<dbReference type="CDD" id="cd07302">
    <property type="entry name" value="CHD"/>
    <property type="match status" value="1"/>
</dbReference>
<proteinExistence type="predicted"/>
<reference evidence="8 9" key="1">
    <citation type="submission" date="2023-07" db="EMBL/GenBank/DDBJ databases">
        <title>Functional and genomic diversity of the sorghum phyllosphere microbiome.</title>
        <authorList>
            <person name="Shade A."/>
        </authorList>
    </citation>
    <scope>NUCLEOTIDE SEQUENCE [LARGE SCALE GENOMIC DNA]</scope>
    <source>
        <strain evidence="8 9">SORGH_AS_1126</strain>
    </source>
</reference>
<comment type="subcellular location">
    <subcellularLocation>
        <location evidence="1">Cell membrane</location>
        <topology evidence="1">Multi-pass membrane protein</topology>
    </subcellularLocation>
</comment>
<evidence type="ECO:0000259" key="7">
    <source>
        <dbReference type="PROSITE" id="PS51085"/>
    </source>
</evidence>
<dbReference type="CDD" id="cd00207">
    <property type="entry name" value="fer2"/>
    <property type="match status" value="1"/>
</dbReference>
<dbReference type="Gene3D" id="3.30.70.1230">
    <property type="entry name" value="Nucleotide cyclase"/>
    <property type="match status" value="1"/>
</dbReference>
<dbReference type="PANTHER" id="PTHR43081:SF17">
    <property type="entry name" value="BLL5647 PROTEIN"/>
    <property type="match status" value="1"/>
</dbReference>
<evidence type="ECO:0000256" key="3">
    <source>
        <dbReference type="ARBA" id="ARBA00023136"/>
    </source>
</evidence>
<evidence type="ECO:0000256" key="5">
    <source>
        <dbReference type="SAM" id="Phobius"/>
    </source>
</evidence>
<dbReference type="InterPro" id="IPR036010">
    <property type="entry name" value="2Fe-2S_ferredoxin-like_sf"/>
</dbReference>
<dbReference type="RefSeq" id="WP_306934484.1">
    <property type="nucleotide sequence ID" value="NZ_JAUTBL010000002.1"/>
</dbReference>
<keyword evidence="5" id="KW-0812">Transmembrane</keyword>
<dbReference type="EC" id="4.6.1.1" evidence="8"/>
<feature type="region of interest" description="Disordered" evidence="4">
    <location>
        <begin position="204"/>
        <end position="225"/>
    </location>
</feature>
<keyword evidence="5" id="KW-1133">Transmembrane helix</keyword>
<protein>
    <submittedName>
        <fullName evidence="8">Adenylate cyclase</fullName>
        <ecNumber evidence="8">4.6.1.1</ecNumber>
    </submittedName>
</protein>
<accession>A0ABU0UQE0</accession>
<evidence type="ECO:0000313" key="9">
    <source>
        <dbReference type="Proteomes" id="UP001224781"/>
    </source>
</evidence>
<dbReference type="GO" id="GO:0004016">
    <property type="term" value="F:adenylate cyclase activity"/>
    <property type="evidence" value="ECO:0007669"/>
    <property type="project" value="UniProtKB-EC"/>
</dbReference>
<feature type="transmembrane region" description="Helical" evidence="5">
    <location>
        <begin position="19"/>
        <end position="39"/>
    </location>
</feature>
<feature type="domain" description="Guanylate cyclase" evidence="6">
    <location>
        <begin position="381"/>
        <end position="513"/>
    </location>
</feature>
<gene>
    <name evidence="8" type="ORF">QE408_004333</name>
</gene>
<dbReference type="SUPFAM" id="SSF81343">
    <property type="entry name" value="Fumarate reductase respiratory complex transmembrane subunits"/>
    <property type="match status" value="1"/>
</dbReference>
<feature type="transmembrane region" description="Helical" evidence="5">
    <location>
        <begin position="94"/>
        <end position="117"/>
    </location>
</feature>
<keyword evidence="2" id="KW-1003">Cell membrane</keyword>
<dbReference type="InterPro" id="IPR029787">
    <property type="entry name" value="Nucleotide_cyclase"/>
</dbReference>
<dbReference type="InterPro" id="IPR001041">
    <property type="entry name" value="2Fe-2S_ferredoxin-type"/>
</dbReference>
<feature type="transmembrane region" description="Helical" evidence="5">
    <location>
        <begin position="232"/>
        <end position="253"/>
    </location>
</feature>
<dbReference type="Gene3D" id="3.10.20.30">
    <property type="match status" value="1"/>
</dbReference>
<dbReference type="Proteomes" id="UP001224781">
    <property type="component" value="Unassembled WGS sequence"/>
</dbReference>
<sequence>MAQLVTDTSLRRARLLSGLVMLAFVACHLFNHALTLISIETAEYARIWFSIIWLNPVSSTILYGSVLVHILLVLRSIYLLRSLQMPWREAMQILLGLAIPFLIIDHAAGIRFSRMLYGIDEGYDIIIRRFWITAPYLGLRQSIALVLIWAHGCFGVYFWLRYRSWYRQVAPYLLMFAVLLPIMALLGFSDAGRQMELDIPADHPHSEAGMGSPSDPPPPPQRRWSPERQATIQHITFGFRLAFGAAVILTFAARAIRGWRQRSNGFEVLYEDGHAIRAPAGFSILEASRLEGISHFSACGGKGRCSTCRVKILETDALLPEPSDLERSTLQRIHADSDVRLGCQLRPTGRVKVALLLSTRQQDDSPASDEPIRPGREEEIAVLFCDLRNFTALSETRLPYDMVFLLNRYFTIVGQSVEQAGGRIDKFIGDGAMALFGLDGNQETASADALKAACLILRNVEKLNKELEQQFAVRLRIAIGIHAGPSIVGIMGYGAAKTLTAIGDTVNVASRLETAAKEFDTSIVVSEPVMVQSGHKRDALPSRTILIRGRSSEMKVFLISEEESRKLLS</sequence>
<evidence type="ECO:0000256" key="1">
    <source>
        <dbReference type="ARBA" id="ARBA00004651"/>
    </source>
</evidence>
<dbReference type="SMART" id="SM00044">
    <property type="entry name" value="CYCc"/>
    <property type="match status" value="1"/>
</dbReference>
<comment type="caution">
    <text evidence="8">The sequence shown here is derived from an EMBL/GenBank/DDBJ whole genome shotgun (WGS) entry which is preliminary data.</text>
</comment>
<name>A0ABU0UQE0_9HYPH</name>
<feature type="transmembrane region" description="Helical" evidence="5">
    <location>
        <begin position="51"/>
        <end position="74"/>
    </location>
</feature>
<dbReference type="PROSITE" id="PS51085">
    <property type="entry name" value="2FE2S_FER_2"/>
    <property type="match status" value="1"/>
</dbReference>
<feature type="transmembrane region" description="Helical" evidence="5">
    <location>
        <begin position="137"/>
        <end position="160"/>
    </location>
</feature>
<dbReference type="PROSITE" id="PS50125">
    <property type="entry name" value="GUANYLATE_CYCLASE_2"/>
    <property type="match status" value="1"/>
</dbReference>
<dbReference type="Pfam" id="PF00211">
    <property type="entry name" value="Guanylate_cyc"/>
    <property type="match status" value="1"/>
</dbReference>
<feature type="domain" description="2Fe-2S ferredoxin-type" evidence="7">
    <location>
        <begin position="264"/>
        <end position="363"/>
    </location>
</feature>
<dbReference type="SUPFAM" id="SSF55073">
    <property type="entry name" value="Nucleotide cyclase"/>
    <property type="match status" value="1"/>
</dbReference>
<dbReference type="Pfam" id="PF00111">
    <property type="entry name" value="Fer2"/>
    <property type="match status" value="1"/>
</dbReference>